<gene>
    <name evidence="2" type="ORF">GUJ93_ZPchr0016g2575</name>
</gene>
<feature type="region of interest" description="Disordered" evidence="1">
    <location>
        <begin position="41"/>
        <end position="85"/>
    </location>
</feature>
<sequence>MFEWKAEKCQKMSFWWAFGVPPPALGLPCRRASSRALRLNRRASSRALRPRREEGTGERGIARKSRRRGWSSPLRAHCTARGTAV</sequence>
<evidence type="ECO:0000313" key="2">
    <source>
        <dbReference type="EMBL" id="KAG8083652.1"/>
    </source>
</evidence>
<proteinExistence type="predicted"/>
<dbReference type="Proteomes" id="UP000729402">
    <property type="component" value="Unassembled WGS sequence"/>
</dbReference>
<protein>
    <submittedName>
        <fullName evidence="2">Uncharacterized protein</fullName>
    </submittedName>
</protein>
<evidence type="ECO:0000256" key="1">
    <source>
        <dbReference type="SAM" id="MobiDB-lite"/>
    </source>
</evidence>
<feature type="compositionally biased region" description="Basic and acidic residues" evidence="1">
    <location>
        <begin position="50"/>
        <end position="61"/>
    </location>
</feature>
<dbReference type="AlphaFoldDB" id="A0A8J5T9A8"/>
<keyword evidence="3" id="KW-1185">Reference proteome</keyword>
<organism evidence="2 3">
    <name type="scientific">Zizania palustris</name>
    <name type="common">Northern wild rice</name>
    <dbReference type="NCBI Taxonomy" id="103762"/>
    <lineage>
        <taxon>Eukaryota</taxon>
        <taxon>Viridiplantae</taxon>
        <taxon>Streptophyta</taxon>
        <taxon>Embryophyta</taxon>
        <taxon>Tracheophyta</taxon>
        <taxon>Spermatophyta</taxon>
        <taxon>Magnoliopsida</taxon>
        <taxon>Liliopsida</taxon>
        <taxon>Poales</taxon>
        <taxon>Poaceae</taxon>
        <taxon>BOP clade</taxon>
        <taxon>Oryzoideae</taxon>
        <taxon>Oryzeae</taxon>
        <taxon>Zizaniinae</taxon>
        <taxon>Zizania</taxon>
    </lineage>
</organism>
<accession>A0A8J5T9A8</accession>
<name>A0A8J5T9A8_ZIZPA</name>
<reference evidence="2" key="1">
    <citation type="journal article" date="2021" name="bioRxiv">
        <title>Whole Genome Assembly and Annotation of Northern Wild Rice, Zizania palustris L., Supports a Whole Genome Duplication in the Zizania Genus.</title>
        <authorList>
            <person name="Haas M."/>
            <person name="Kono T."/>
            <person name="Macchietto M."/>
            <person name="Millas R."/>
            <person name="McGilp L."/>
            <person name="Shao M."/>
            <person name="Duquette J."/>
            <person name="Hirsch C.N."/>
            <person name="Kimball J."/>
        </authorList>
    </citation>
    <scope>NUCLEOTIDE SEQUENCE</scope>
    <source>
        <tissue evidence="2">Fresh leaf tissue</tissue>
    </source>
</reference>
<evidence type="ECO:0000313" key="3">
    <source>
        <dbReference type="Proteomes" id="UP000729402"/>
    </source>
</evidence>
<reference evidence="2" key="2">
    <citation type="submission" date="2021-02" db="EMBL/GenBank/DDBJ databases">
        <authorList>
            <person name="Kimball J.A."/>
            <person name="Haas M.W."/>
            <person name="Macchietto M."/>
            <person name="Kono T."/>
            <person name="Duquette J."/>
            <person name="Shao M."/>
        </authorList>
    </citation>
    <scope>NUCLEOTIDE SEQUENCE</scope>
    <source>
        <tissue evidence="2">Fresh leaf tissue</tissue>
    </source>
</reference>
<dbReference type="EMBL" id="JAAALK010000084">
    <property type="protein sequence ID" value="KAG8083652.1"/>
    <property type="molecule type" value="Genomic_DNA"/>
</dbReference>
<comment type="caution">
    <text evidence="2">The sequence shown here is derived from an EMBL/GenBank/DDBJ whole genome shotgun (WGS) entry which is preliminary data.</text>
</comment>